<accession>A0A1F6CSC1</accession>
<dbReference type="Pfam" id="PF01855">
    <property type="entry name" value="POR_N"/>
    <property type="match status" value="1"/>
</dbReference>
<dbReference type="Pfam" id="PF01558">
    <property type="entry name" value="POR"/>
    <property type="match status" value="1"/>
</dbReference>
<feature type="domain" description="Pyruvate/ketoisovalerate oxidoreductase catalytic" evidence="2">
    <location>
        <begin position="9"/>
        <end position="175"/>
    </location>
</feature>
<sequence>MTFKLGGEAGQGADSSGHGFAKALTRAGLGVYGLQDYMSRIRGGHNFFQIRVSDRDVQATSDAVHVLMPLDLETVNAHLNEVVPGGAVIMDTHMKIEDSVLTARGVKPVRVPLSEIAQREGGSKIMINTASLSVAAGITGLPFEYIEQVIIDNFGNRKGSKVAEANVAVARAAYDEGAREYGPEFGFKIEPRPTKPRMLINGNQAIAFGAAAAGCRWISMYPMTPATTITEWLAARHKKLGIVVKECEDEITAVLMAIGAAHAGVRAMTATSGGGLSLMVEAVGLSAMTETPLVIVDAQRAGPSTGLPTRTEQSDLQFAMHMSQGEFPRVVLTPGTVEECFQAGWRAFNFAEKYQIPVFILTDMNQSVAIRAIDPDRFNLGEVTIDRGDLMTDADLDGMTEGYLRHKLTPSGVSPRAMPGHEKAIVFTTSDEHYEDGQAVEEAEMRVLQMDKRMRKLDLAAQDIRGPLVEGPEDADVTLVGWGTTYGPIHEARVLLEADGLKVNHVHYHEMWPFPAARTEQILKNARRVVDIENNYTGQLALVIRMMTGMDLPNKVLKYDGRPFTADEIARKVREGVMAHV</sequence>
<dbReference type="NCBIfam" id="TIGR03710">
    <property type="entry name" value="OAFO_sf"/>
    <property type="match status" value="1"/>
</dbReference>
<dbReference type="FunFam" id="3.40.50.920:FF:000009">
    <property type="entry name" value="2-oxoglutarate ferredoxin oxidoreductase subunit alpha"/>
    <property type="match status" value="1"/>
</dbReference>
<proteinExistence type="predicted"/>
<dbReference type="Proteomes" id="UP000178606">
    <property type="component" value="Unassembled WGS sequence"/>
</dbReference>
<name>A0A1F6CSC1_HANXR</name>
<dbReference type="FunFam" id="3.40.50.970:FF:000022">
    <property type="entry name" value="2-oxoglutarate ferredoxin oxidoreductase alpha subunit"/>
    <property type="match status" value="1"/>
</dbReference>
<dbReference type="InterPro" id="IPR050722">
    <property type="entry name" value="Pyruvate:ferred/Flavod_OxRd"/>
</dbReference>
<dbReference type="Gene3D" id="3.40.50.920">
    <property type="match status" value="1"/>
</dbReference>
<evidence type="ECO:0000256" key="1">
    <source>
        <dbReference type="ARBA" id="ARBA00023002"/>
    </source>
</evidence>
<organism evidence="5 6">
    <name type="scientific">Handelsmanbacteria sp. (strain RIFCSPLOWO2_12_FULL_64_10)</name>
    <dbReference type="NCBI Taxonomy" id="1817868"/>
    <lineage>
        <taxon>Bacteria</taxon>
        <taxon>Candidatus Handelsmaniibacteriota</taxon>
    </lineage>
</organism>
<dbReference type="SUPFAM" id="SSF52922">
    <property type="entry name" value="TK C-terminal domain-like"/>
    <property type="match status" value="1"/>
</dbReference>
<evidence type="ECO:0000313" key="5">
    <source>
        <dbReference type="EMBL" id="OGG52088.1"/>
    </source>
</evidence>
<gene>
    <name evidence="5" type="ORF">A3F84_25860</name>
</gene>
<dbReference type="InterPro" id="IPR022367">
    <property type="entry name" value="2-oxoacid/accept_OxRdtase_asu"/>
</dbReference>
<dbReference type="EMBL" id="MFKF01000158">
    <property type="protein sequence ID" value="OGG52088.1"/>
    <property type="molecule type" value="Genomic_DNA"/>
</dbReference>
<dbReference type="SUPFAM" id="SSF52518">
    <property type="entry name" value="Thiamin diphosphate-binding fold (THDP-binding)"/>
    <property type="match status" value="1"/>
</dbReference>
<reference evidence="5 6" key="1">
    <citation type="journal article" date="2016" name="Nat. Commun.">
        <title>Thousands of microbial genomes shed light on interconnected biogeochemical processes in an aquifer system.</title>
        <authorList>
            <person name="Anantharaman K."/>
            <person name="Brown C.T."/>
            <person name="Hug L.A."/>
            <person name="Sharon I."/>
            <person name="Castelle C.J."/>
            <person name="Probst A.J."/>
            <person name="Thomas B.C."/>
            <person name="Singh A."/>
            <person name="Wilkins M.J."/>
            <person name="Karaoz U."/>
            <person name="Brodie E.L."/>
            <person name="Williams K.H."/>
            <person name="Hubbard S.S."/>
            <person name="Banfield J.F."/>
        </authorList>
    </citation>
    <scope>NUCLEOTIDE SEQUENCE [LARGE SCALE GENOMIC DNA]</scope>
    <source>
        <strain evidence="6">RIFCSPLOWO2_12_FULL_64_10</strain>
    </source>
</reference>
<dbReference type="InterPro" id="IPR002880">
    <property type="entry name" value="Pyrv_Fd/Flavodoxin_OxRdtase_N"/>
</dbReference>
<dbReference type="CDD" id="cd07034">
    <property type="entry name" value="TPP_PYR_PFOR_IOR-alpha_like"/>
    <property type="match status" value="1"/>
</dbReference>
<dbReference type="InterPro" id="IPR033412">
    <property type="entry name" value="PFOR_II"/>
</dbReference>
<keyword evidence="1" id="KW-0560">Oxidoreductase</keyword>
<evidence type="ECO:0000259" key="4">
    <source>
        <dbReference type="Pfam" id="PF17147"/>
    </source>
</evidence>
<evidence type="ECO:0000259" key="3">
    <source>
        <dbReference type="Pfam" id="PF01855"/>
    </source>
</evidence>
<evidence type="ECO:0000259" key="2">
    <source>
        <dbReference type="Pfam" id="PF01558"/>
    </source>
</evidence>
<dbReference type="SUPFAM" id="SSF53323">
    <property type="entry name" value="Pyruvate-ferredoxin oxidoreductase, PFOR, domain III"/>
    <property type="match status" value="1"/>
</dbReference>
<dbReference type="InterPro" id="IPR002869">
    <property type="entry name" value="Pyrv_flavodox_OxRed_cen"/>
</dbReference>
<dbReference type="PANTHER" id="PTHR32154">
    <property type="entry name" value="PYRUVATE-FLAVODOXIN OXIDOREDUCTASE-RELATED"/>
    <property type="match status" value="1"/>
</dbReference>
<dbReference type="PANTHER" id="PTHR32154:SF20">
    <property type="entry name" value="2-OXOGLUTARATE OXIDOREDUCTASE SUBUNIT KORA"/>
    <property type="match status" value="1"/>
</dbReference>
<dbReference type="InterPro" id="IPR009014">
    <property type="entry name" value="Transketo_C/PFOR_II"/>
</dbReference>
<dbReference type="GO" id="GO:0006979">
    <property type="term" value="P:response to oxidative stress"/>
    <property type="evidence" value="ECO:0007669"/>
    <property type="project" value="TreeGrafter"/>
</dbReference>
<comment type="caution">
    <text evidence="5">The sequence shown here is derived from an EMBL/GenBank/DDBJ whole genome shotgun (WGS) entry which is preliminary data.</text>
</comment>
<dbReference type="Pfam" id="PF17147">
    <property type="entry name" value="PFOR_II"/>
    <property type="match status" value="1"/>
</dbReference>
<dbReference type="GO" id="GO:0016903">
    <property type="term" value="F:oxidoreductase activity, acting on the aldehyde or oxo group of donors"/>
    <property type="evidence" value="ECO:0007669"/>
    <property type="project" value="InterPro"/>
</dbReference>
<protein>
    <recommendedName>
        <fullName evidence="7">2-oxoacid:acceptor oxidoreductase subunit alpha</fullName>
    </recommendedName>
</protein>
<feature type="domain" description="Pyruvate flavodoxin/ferredoxin oxidoreductase pyrimidine binding" evidence="3">
    <location>
        <begin position="209"/>
        <end position="365"/>
    </location>
</feature>
<dbReference type="AlphaFoldDB" id="A0A1F6CSC1"/>
<evidence type="ECO:0008006" key="7">
    <source>
        <dbReference type="Google" id="ProtNLM"/>
    </source>
</evidence>
<dbReference type="Gene3D" id="3.40.920.10">
    <property type="entry name" value="Pyruvate-ferredoxin oxidoreductase, PFOR, domain III"/>
    <property type="match status" value="1"/>
</dbReference>
<dbReference type="InterPro" id="IPR029061">
    <property type="entry name" value="THDP-binding"/>
</dbReference>
<dbReference type="InterPro" id="IPR019752">
    <property type="entry name" value="Pyrv/ketoisovalerate_OxRed_cat"/>
</dbReference>
<evidence type="ECO:0000313" key="6">
    <source>
        <dbReference type="Proteomes" id="UP000178606"/>
    </source>
</evidence>
<feature type="domain" description="Pyruvate:ferredoxin oxidoreductase core" evidence="4">
    <location>
        <begin position="475"/>
        <end position="569"/>
    </location>
</feature>
<dbReference type="Gene3D" id="3.40.50.970">
    <property type="match status" value="1"/>
</dbReference>